<dbReference type="PANTHER" id="PTHR21715:SF0">
    <property type="entry name" value="RH04127P"/>
    <property type="match status" value="1"/>
</dbReference>
<organism evidence="4 5">
    <name type="scientific">Paramecium sonneborni</name>
    <dbReference type="NCBI Taxonomy" id="65129"/>
    <lineage>
        <taxon>Eukaryota</taxon>
        <taxon>Sar</taxon>
        <taxon>Alveolata</taxon>
        <taxon>Ciliophora</taxon>
        <taxon>Intramacronucleata</taxon>
        <taxon>Oligohymenophorea</taxon>
        <taxon>Peniculida</taxon>
        <taxon>Parameciidae</taxon>
        <taxon>Paramecium</taxon>
    </lineage>
</organism>
<feature type="region of interest" description="Disordered" evidence="2">
    <location>
        <begin position="118"/>
        <end position="145"/>
    </location>
</feature>
<dbReference type="OrthoDB" id="6344460at2759"/>
<sequence length="755" mass="90807">MRAEFQILEEEIEENYEPSREEILEYAECLGMSPRSDTKYFHIAREGLKTPLPPPWKPAQLRNGDIVYYNPVTKILQQEHPLDEYFKRKYIEEKKKDVQNNQQSKTSKKLKGLCEQLRDTTTTQETSQKTDKKLSQKADATPNNLSDIPLLNESLFLQEQFELIDNQFKFELTQYEKEQESFLMLYKMNRAKQFEQEKSDISDSSFEEHSINIPEKALQIRQKFINQKEDIKLKIQEEIDQKYITEYSKLSEQSNSKLIEYKTAKSIKNQQRILQLQTDWNSKILNFQSKIKSIQQELENKKLQQQTIISQEQSNLQAKWFKLQVQYENSIQKEYQQILLNMDAILKQKKTDIVLQFKQQKLQKSQELHNQYKENSEFSLKKRLREIYKEKLELAKVTNLHDMENDLKQEEISQFEQMTENIINYKNMLRNNFVKLKQQQIDNERIYMNNYYKEQLQAYKVETFKNTELQIQKLELSQIVMANQSLSQFDNSQLKVQINPDIRIQKKELELQIQEYRTRRDDLKDKIMNLEQAKKDDDFLIKVLSQNDKIYFLQQSLQEQDNILNELTKQYATQSFVNDQAYHSTPKIMNQDQWINNVEKEIQWLVLQKERLKYDKKKLQKSYEKLSLLVSTNEQVDNYNKCVNIVRNNQQILKNCEYIITQLQQNCSQYKQTKLIQYLKDNDKLLEELQTQKQLIQNISQIQLDTQFPIYKQVSQSFHQSDFDQSYLKQQTNNQKQLLRDIRDSLNKSMLSRMY</sequence>
<gene>
    <name evidence="4" type="ORF">PSON_ATCC_30995.1.T1240112</name>
</gene>
<evidence type="ECO:0000259" key="3">
    <source>
        <dbReference type="PROSITE" id="PS50020"/>
    </source>
</evidence>
<feature type="coiled-coil region" evidence="1">
    <location>
        <begin position="499"/>
        <end position="533"/>
    </location>
</feature>
<dbReference type="AlphaFoldDB" id="A0A8S1QWW5"/>
<name>A0A8S1QWW5_9CILI</name>
<evidence type="ECO:0000256" key="1">
    <source>
        <dbReference type="SAM" id="Coils"/>
    </source>
</evidence>
<proteinExistence type="predicted"/>
<accession>A0A8S1QWW5</accession>
<reference evidence="4" key="1">
    <citation type="submission" date="2021-01" db="EMBL/GenBank/DDBJ databases">
        <authorList>
            <consortium name="Genoscope - CEA"/>
            <person name="William W."/>
        </authorList>
    </citation>
    <scope>NUCLEOTIDE SEQUENCE</scope>
</reference>
<evidence type="ECO:0000313" key="4">
    <source>
        <dbReference type="EMBL" id="CAD8120098.1"/>
    </source>
</evidence>
<dbReference type="InterPro" id="IPR053233">
    <property type="entry name" value="ABRA-related"/>
</dbReference>
<evidence type="ECO:0000313" key="5">
    <source>
        <dbReference type="Proteomes" id="UP000692954"/>
    </source>
</evidence>
<protein>
    <recommendedName>
        <fullName evidence="3">WW domain-containing protein</fullName>
    </recommendedName>
</protein>
<dbReference type="EMBL" id="CAJJDN010000124">
    <property type="protein sequence ID" value="CAD8120098.1"/>
    <property type="molecule type" value="Genomic_DNA"/>
</dbReference>
<feature type="coiled-coil region" evidence="1">
    <location>
        <begin position="675"/>
        <end position="702"/>
    </location>
</feature>
<dbReference type="PROSITE" id="PS50020">
    <property type="entry name" value="WW_DOMAIN_2"/>
    <property type="match status" value="1"/>
</dbReference>
<keyword evidence="5" id="KW-1185">Reference proteome</keyword>
<comment type="caution">
    <text evidence="4">The sequence shown here is derived from an EMBL/GenBank/DDBJ whole genome shotgun (WGS) entry which is preliminary data.</text>
</comment>
<feature type="domain" description="WW" evidence="3">
    <location>
        <begin position="50"/>
        <end position="83"/>
    </location>
</feature>
<dbReference type="InterPro" id="IPR001202">
    <property type="entry name" value="WW_dom"/>
</dbReference>
<dbReference type="Proteomes" id="UP000692954">
    <property type="component" value="Unassembled WGS sequence"/>
</dbReference>
<evidence type="ECO:0000256" key="2">
    <source>
        <dbReference type="SAM" id="MobiDB-lite"/>
    </source>
</evidence>
<dbReference type="PANTHER" id="PTHR21715">
    <property type="entry name" value="RH04127P"/>
    <property type="match status" value="1"/>
</dbReference>
<keyword evidence="1" id="KW-0175">Coiled coil</keyword>